<evidence type="ECO:0000256" key="4">
    <source>
        <dbReference type="ARBA" id="ARBA00023040"/>
    </source>
</evidence>
<dbReference type="PROSITE" id="PS50262">
    <property type="entry name" value="G_PROTEIN_RECEP_F1_2"/>
    <property type="match status" value="1"/>
</dbReference>
<accession>A0A8T0DUF7</accession>
<dbReference type="OrthoDB" id="2101615at2759"/>
<dbReference type="SUPFAM" id="SSF81321">
    <property type="entry name" value="Family A G protein-coupled receptor-like"/>
    <property type="match status" value="1"/>
</dbReference>
<protein>
    <recommendedName>
        <fullName evidence="9">G-protein coupled receptors family 1 profile domain-containing protein</fullName>
    </recommendedName>
</protein>
<feature type="transmembrane region" description="Helical" evidence="8">
    <location>
        <begin position="191"/>
        <end position="218"/>
    </location>
</feature>
<feature type="transmembrane region" description="Helical" evidence="8">
    <location>
        <begin position="306"/>
        <end position="328"/>
    </location>
</feature>
<reference evidence="10 11" key="1">
    <citation type="submission" date="2019-07" db="EMBL/GenBank/DDBJ databases">
        <title>Annotation for the trematode Paragonimus westermani.</title>
        <authorList>
            <person name="Choi Y.-J."/>
        </authorList>
    </citation>
    <scope>NUCLEOTIDE SEQUENCE [LARGE SCALE GENOMIC DNA]</scope>
    <source>
        <strain evidence="10">180907_Pwestermani</strain>
    </source>
</reference>
<evidence type="ECO:0000259" key="9">
    <source>
        <dbReference type="PROSITE" id="PS50262"/>
    </source>
</evidence>
<evidence type="ECO:0000256" key="7">
    <source>
        <dbReference type="ARBA" id="ARBA00023224"/>
    </source>
</evidence>
<dbReference type="EMBL" id="JTDF01000645">
    <property type="protein sequence ID" value="KAF8571210.1"/>
    <property type="molecule type" value="Genomic_DNA"/>
</dbReference>
<keyword evidence="11" id="KW-1185">Reference proteome</keyword>
<keyword evidence="6" id="KW-0675">Receptor</keyword>
<keyword evidence="4" id="KW-0297">G-protein coupled receptor</keyword>
<evidence type="ECO:0000256" key="6">
    <source>
        <dbReference type="ARBA" id="ARBA00023170"/>
    </source>
</evidence>
<dbReference type="GO" id="GO:0016020">
    <property type="term" value="C:membrane"/>
    <property type="evidence" value="ECO:0007669"/>
    <property type="project" value="UniProtKB-SubCell"/>
</dbReference>
<evidence type="ECO:0000256" key="5">
    <source>
        <dbReference type="ARBA" id="ARBA00023136"/>
    </source>
</evidence>
<proteinExistence type="predicted"/>
<evidence type="ECO:0000313" key="10">
    <source>
        <dbReference type="EMBL" id="KAF8571210.1"/>
    </source>
</evidence>
<sequence length="352" mass="39350">MDAELVPKQLATLEPETLGGQNAIQYLIGFFFFVVGVVGVWLHGLNVKRLMKLDLILPEGFVSLHFHLALANLGIVAMVPFGGVSAFFHRGCCFPCRWCFSVVGCQLYAFEGMLCGITSIALTCTICILQYVDWKFDWKLRGGVYHLIAIGAWTHGFIWAILPILGVGSYALEPHQTNCALDMTRQDRLSIFYLCALTLVTYVIPVGAAVVSLCLLWFTLTTDLQPTESDSNTDMSWTNWLRHTFGIPLKQPAKQMSEKPQSTLNQRLKLCTKVNAGILLTSILTWFPLGTLATCIILYGDPGLNPMFYYVPQLLAKWGCALTPVAYVSTLRRLQRQKHSSNLFVQLDTKKQ</sequence>
<dbReference type="Pfam" id="PF00001">
    <property type="entry name" value="7tm_1"/>
    <property type="match status" value="1"/>
</dbReference>
<keyword evidence="2 8" id="KW-0812">Transmembrane</keyword>
<feature type="transmembrane region" description="Helical" evidence="8">
    <location>
        <begin position="276"/>
        <end position="300"/>
    </location>
</feature>
<dbReference type="PANTHER" id="PTHR24240">
    <property type="entry name" value="OPSIN"/>
    <property type="match status" value="1"/>
</dbReference>
<feature type="transmembrane region" description="Helical" evidence="8">
    <location>
        <begin position="108"/>
        <end position="132"/>
    </location>
</feature>
<dbReference type="InterPro" id="IPR050125">
    <property type="entry name" value="GPCR_opsins"/>
</dbReference>
<evidence type="ECO:0000313" key="11">
    <source>
        <dbReference type="Proteomes" id="UP000699462"/>
    </source>
</evidence>
<evidence type="ECO:0000256" key="1">
    <source>
        <dbReference type="ARBA" id="ARBA00004141"/>
    </source>
</evidence>
<comment type="subcellular location">
    <subcellularLocation>
        <location evidence="1">Membrane</location>
        <topology evidence="1">Multi-pass membrane protein</topology>
    </subcellularLocation>
</comment>
<keyword evidence="5 8" id="KW-0472">Membrane</keyword>
<evidence type="ECO:0000256" key="8">
    <source>
        <dbReference type="SAM" id="Phobius"/>
    </source>
</evidence>
<comment type="caution">
    <text evidence="10">The sequence shown here is derived from an EMBL/GenBank/DDBJ whole genome shotgun (WGS) entry which is preliminary data.</text>
</comment>
<gene>
    <name evidence="10" type="ORF">P879_00151</name>
</gene>
<dbReference type="Gene3D" id="1.20.1070.10">
    <property type="entry name" value="Rhodopsin 7-helix transmembrane proteins"/>
    <property type="match status" value="1"/>
</dbReference>
<feature type="transmembrane region" description="Helical" evidence="8">
    <location>
        <begin position="23"/>
        <end position="45"/>
    </location>
</feature>
<feature type="domain" description="G-protein coupled receptors family 1 profile" evidence="9">
    <location>
        <begin position="147"/>
        <end position="327"/>
    </location>
</feature>
<dbReference type="InterPro" id="IPR017452">
    <property type="entry name" value="GPCR_Rhodpsn_7TM"/>
</dbReference>
<feature type="transmembrane region" description="Helical" evidence="8">
    <location>
        <begin position="66"/>
        <end position="88"/>
    </location>
</feature>
<name>A0A8T0DUF7_9TREM</name>
<keyword evidence="7" id="KW-0807">Transducer</keyword>
<evidence type="ECO:0000256" key="3">
    <source>
        <dbReference type="ARBA" id="ARBA00022989"/>
    </source>
</evidence>
<organism evidence="10 11">
    <name type="scientific">Paragonimus westermani</name>
    <dbReference type="NCBI Taxonomy" id="34504"/>
    <lineage>
        <taxon>Eukaryota</taxon>
        <taxon>Metazoa</taxon>
        <taxon>Spiralia</taxon>
        <taxon>Lophotrochozoa</taxon>
        <taxon>Platyhelminthes</taxon>
        <taxon>Trematoda</taxon>
        <taxon>Digenea</taxon>
        <taxon>Plagiorchiida</taxon>
        <taxon>Troglotremata</taxon>
        <taxon>Troglotrematidae</taxon>
        <taxon>Paragonimus</taxon>
    </lineage>
</organism>
<feature type="transmembrane region" description="Helical" evidence="8">
    <location>
        <begin position="144"/>
        <end position="171"/>
    </location>
</feature>
<dbReference type="GO" id="GO:0004930">
    <property type="term" value="F:G protein-coupled receptor activity"/>
    <property type="evidence" value="ECO:0007669"/>
    <property type="project" value="UniProtKB-KW"/>
</dbReference>
<dbReference type="AlphaFoldDB" id="A0A8T0DUF7"/>
<keyword evidence="3 8" id="KW-1133">Transmembrane helix</keyword>
<dbReference type="InterPro" id="IPR000276">
    <property type="entry name" value="GPCR_Rhodpsn"/>
</dbReference>
<evidence type="ECO:0000256" key="2">
    <source>
        <dbReference type="ARBA" id="ARBA00022692"/>
    </source>
</evidence>
<dbReference type="Proteomes" id="UP000699462">
    <property type="component" value="Unassembled WGS sequence"/>
</dbReference>